<dbReference type="OrthoDB" id="10024527at2759"/>
<sequence length="187" mass="21283">MLMEEDEVELQIKEELQDCEIIPDIFDSMEMEPSEIMQDAEIGNDTTSGEDDDDDHTRQGLRSVPQRYEILVEKAYQKVAEKRLLHHPKSRPLHKHDAFQHQMATDDGGPCFVCGSGALASRAQPRRRYAELTTLFKTLVMTTELRKKLGGTSVYADFATNVESCATCLTTIRDVYDLRQEIVTLQT</sequence>
<dbReference type="AlphaFoldDB" id="A0A226D526"/>
<protein>
    <submittedName>
        <fullName evidence="2">Uncharacterized protein</fullName>
    </submittedName>
</protein>
<gene>
    <name evidence="2" type="ORF">Fcan01_24573</name>
</gene>
<dbReference type="Proteomes" id="UP000198287">
    <property type="component" value="Unassembled WGS sequence"/>
</dbReference>
<evidence type="ECO:0000313" key="2">
    <source>
        <dbReference type="EMBL" id="OXA40665.1"/>
    </source>
</evidence>
<evidence type="ECO:0000313" key="3">
    <source>
        <dbReference type="Proteomes" id="UP000198287"/>
    </source>
</evidence>
<keyword evidence="3" id="KW-1185">Reference proteome</keyword>
<reference evidence="2 3" key="1">
    <citation type="submission" date="2015-12" db="EMBL/GenBank/DDBJ databases">
        <title>The genome of Folsomia candida.</title>
        <authorList>
            <person name="Faddeeva A."/>
            <person name="Derks M.F."/>
            <person name="Anvar Y."/>
            <person name="Smit S."/>
            <person name="Van Straalen N."/>
            <person name="Roelofs D."/>
        </authorList>
    </citation>
    <scope>NUCLEOTIDE SEQUENCE [LARGE SCALE GENOMIC DNA]</scope>
    <source>
        <strain evidence="2 3">VU population</strain>
        <tissue evidence="2">Whole body</tissue>
    </source>
</reference>
<evidence type="ECO:0000256" key="1">
    <source>
        <dbReference type="SAM" id="MobiDB-lite"/>
    </source>
</evidence>
<proteinExistence type="predicted"/>
<comment type="caution">
    <text evidence="2">The sequence shown here is derived from an EMBL/GenBank/DDBJ whole genome shotgun (WGS) entry which is preliminary data.</text>
</comment>
<accession>A0A226D526</accession>
<dbReference type="EMBL" id="LNIX01000032">
    <property type="protein sequence ID" value="OXA40665.1"/>
    <property type="molecule type" value="Genomic_DNA"/>
</dbReference>
<organism evidence="2 3">
    <name type="scientific">Folsomia candida</name>
    <name type="common">Springtail</name>
    <dbReference type="NCBI Taxonomy" id="158441"/>
    <lineage>
        <taxon>Eukaryota</taxon>
        <taxon>Metazoa</taxon>
        <taxon>Ecdysozoa</taxon>
        <taxon>Arthropoda</taxon>
        <taxon>Hexapoda</taxon>
        <taxon>Collembola</taxon>
        <taxon>Entomobryomorpha</taxon>
        <taxon>Isotomoidea</taxon>
        <taxon>Isotomidae</taxon>
        <taxon>Proisotominae</taxon>
        <taxon>Folsomia</taxon>
    </lineage>
</organism>
<feature type="region of interest" description="Disordered" evidence="1">
    <location>
        <begin position="42"/>
        <end position="64"/>
    </location>
</feature>
<name>A0A226D526_FOLCA</name>